<protein>
    <submittedName>
        <fullName evidence="1">Uncharacterized protein</fullName>
    </submittedName>
</protein>
<dbReference type="RefSeq" id="XP_019047539.1">
    <property type="nucleotide sequence ID" value="XM_019190791.1"/>
</dbReference>
<dbReference type="PANTHER" id="PTHR39470">
    <property type="entry name" value="CHROMOSOME 10, WHOLE GENOME SHOTGUN SEQUENCE"/>
    <property type="match status" value="1"/>
</dbReference>
<reference evidence="2" key="2">
    <citation type="submission" date="2013-07" db="EMBL/GenBank/DDBJ databases">
        <authorList>
            <consortium name="The Broad Institute Genome Sequencing Platform"/>
            <person name="Cuomo C."/>
            <person name="Litvintseva A."/>
            <person name="Chen Y."/>
            <person name="Heitman J."/>
            <person name="Sun S."/>
            <person name="Springer D."/>
            <person name="Dromer F."/>
            <person name="Young S.K."/>
            <person name="Zeng Q."/>
            <person name="Gargeya S."/>
            <person name="Fitzgerald M."/>
            <person name="Abouelleil A."/>
            <person name="Alvarado L."/>
            <person name="Berlin A.M."/>
            <person name="Chapman S.B."/>
            <person name="Dewar J."/>
            <person name="Goldberg J."/>
            <person name="Griggs A."/>
            <person name="Gujja S."/>
            <person name="Hansen M."/>
            <person name="Howarth C."/>
            <person name="Imamovic A."/>
            <person name="Larimer J."/>
            <person name="McCowan C."/>
            <person name="Murphy C."/>
            <person name="Pearson M."/>
            <person name="Priest M."/>
            <person name="Roberts A."/>
            <person name="Saif S."/>
            <person name="Shea T."/>
            <person name="Sykes S."/>
            <person name="Wortman J."/>
            <person name="Nusbaum C."/>
            <person name="Birren B."/>
        </authorList>
    </citation>
    <scope>NUCLEOTIDE SEQUENCE</scope>
    <source>
        <strain evidence="2">CBS 10118</strain>
    </source>
</reference>
<reference evidence="1" key="3">
    <citation type="submission" date="2014-01" db="EMBL/GenBank/DDBJ databases">
        <title>Evolution of pathogenesis and genome organization in the Tremellales.</title>
        <authorList>
            <person name="Cuomo C."/>
            <person name="Litvintseva A."/>
            <person name="Heitman J."/>
            <person name="Chen Y."/>
            <person name="Sun S."/>
            <person name="Springer D."/>
            <person name="Dromer F."/>
            <person name="Young S."/>
            <person name="Zeng Q."/>
            <person name="Chapman S."/>
            <person name="Gujja S."/>
            <person name="Saif S."/>
            <person name="Birren B."/>
        </authorList>
    </citation>
    <scope>NUCLEOTIDE SEQUENCE</scope>
    <source>
        <strain evidence="1">CBS 10118</strain>
    </source>
</reference>
<keyword evidence="3" id="KW-1185">Reference proteome</keyword>
<organism evidence="1">
    <name type="scientific">Kwoniella bestiolae CBS 10118</name>
    <dbReference type="NCBI Taxonomy" id="1296100"/>
    <lineage>
        <taxon>Eukaryota</taxon>
        <taxon>Fungi</taxon>
        <taxon>Dikarya</taxon>
        <taxon>Basidiomycota</taxon>
        <taxon>Agaricomycotina</taxon>
        <taxon>Tremellomycetes</taxon>
        <taxon>Tremellales</taxon>
        <taxon>Cryptococcaceae</taxon>
        <taxon>Kwoniella</taxon>
    </lineage>
</organism>
<reference evidence="2" key="4">
    <citation type="submission" date="2024-02" db="EMBL/GenBank/DDBJ databases">
        <title>Comparative genomics of Cryptococcus and Kwoniella reveals pathogenesis evolution and contrasting modes of karyotype evolution via chromosome fusion or intercentromeric recombination.</title>
        <authorList>
            <person name="Coelho M.A."/>
            <person name="David-Palma M."/>
            <person name="Shea T."/>
            <person name="Bowers K."/>
            <person name="McGinley-Smith S."/>
            <person name="Mohammad A.W."/>
            <person name="Gnirke A."/>
            <person name="Yurkov A.M."/>
            <person name="Nowrousian M."/>
            <person name="Sun S."/>
            <person name="Cuomo C.A."/>
            <person name="Heitman J."/>
        </authorList>
    </citation>
    <scope>NUCLEOTIDE SEQUENCE</scope>
    <source>
        <strain evidence="2">CBS 10118</strain>
    </source>
</reference>
<proteinExistence type="predicted"/>
<dbReference type="EMBL" id="KI894020">
    <property type="protein sequence ID" value="OCF26469.1"/>
    <property type="molecule type" value="Genomic_DNA"/>
</dbReference>
<dbReference type="STRING" id="1296100.A0A1B9G612"/>
<reference evidence="1" key="1">
    <citation type="submission" date="2013-07" db="EMBL/GenBank/DDBJ databases">
        <title>The Genome Sequence of Cryptococcus bestiolae CBS10118.</title>
        <authorList>
            <consortium name="The Broad Institute Genome Sequencing Platform"/>
            <person name="Cuomo C."/>
            <person name="Litvintseva A."/>
            <person name="Chen Y."/>
            <person name="Heitman J."/>
            <person name="Sun S."/>
            <person name="Springer D."/>
            <person name="Dromer F."/>
            <person name="Young S.K."/>
            <person name="Zeng Q."/>
            <person name="Gargeya S."/>
            <person name="Fitzgerald M."/>
            <person name="Abouelleil A."/>
            <person name="Alvarado L."/>
            <person name="Berlin A.M."/>
            <person name="Chapman S.B."/>
            <person name="Dewar J."/>
            <person name="Goldberg J."/>
            <person name="Griggs A."/>
            <person name="Gujja S."/>
            <person name="Hansen M."/>
            <person name="Howarth C."/>
            <person name="Imamovic A."/>
            <person name="Larimer J."/>
            <person name="McCowan C."/>
            <person name="Murphy C."/>
            <person name="Pearson M."/>
            <person name="Priest M."/>
            <person name="Roberts A."/>
            <person name="Saif S."/>
            <person name="Shea T."/>
            <person name="Sykes S."/>
            <person name="Wortman J."/>
            <person name="Nusbaum C."/>
            <person name="Birren B."/>
        </authorList>
    </citation>
    <scope>NUCLEOTIDE SEQUENCE [LARGE SCALE GENOMIC DNA]</scope>
    <source>
        <strain evidence="1">CBS 10118</strain>
    </source>
</reference>
<evidence type="ECO:0000313" key="3">
    <source>
        <dbReference type="Proteomes" id="UP000092730"/>
    </source>
</evidence>
<gene>
    <name evidence="1" type="ORF">I302_04154</name>
    <name evidence="2" type="ORF">I302_100781</name>
</gene>
<dbReference type="OrthoDB" id="4218123at2759"/>
<evidence type="ECO:0000313" key="2">
    <source>
        <dbReference type="EMBL" id="WVW78819.1"/>
    </source>
</evidence>
<dbReference type="PANTHER" id="PTHR39470:SF1">
    <property type="entry name" value="CHORISMATE SYNTHASE PROTEIN"/>
    <property type="match status" value="1"/>
</dbReference>
<sequence length="348" mass="39129">MSLLSIVGSFQAPLTILLVIFGPSLLPRLINLFRPKPPSSTPEPVRPPRPISLKLTLGIHTLWILKQLIIPPYDLFVNNNIPISTSNAQIRYTLLGPESPNQQVHPLLELLMTRLKIMDNRLLYSKFGHRSLMDCVWCQTPMDYSIYSLPDILGWYLLEAVLLGMMGWSWIAGQEAGRRAEVWRNSLGWTLVVVAITEVGVKWGWDLRVVEGDALHLASIIHTLRSIFLLSFPLTYTFLPLPSPQVSPNTLAAIISNTTSTLRLTSLARAAVQRSPRVRETWNILGKRDAERTGIARRDEDVRRIVRELSLDEAGMRVGARGWMRDGWNGMVRVDPNPNANSSTQAGM</sequence>
<dbReference type="VEuPathDB" id="FungiDB:I302_04154"/>
<dbReference type="Proteomes" id="UP000092730">
    <property type="component" value="Chromosome 1"/>
</dbReference>
<dbReference type="AlphaFoldDB" id="A0A1B9G612"/>
<dbReference type="EMBL" id="CP144541">
    <property type="protein sequence ID" value="WVW78819.1"/>
    <property type="molecule type" value="Genomic_DNA"/>
</dbReference>
<dbReference type="GeneID" id="30208553"/>
<name>A0A1B9G612_9TREE</name>
<accession>A0A1B9G612</accession>
<dbReference type="KEGG" id="kbi:30208553"/>
<evidence type="ECO:0000313" key="1">
    <source>
        <dbReference type="EMBL" id="OCF26469.1"/>
    </source>
</evidence>